<dbReference type="GO" id="GO:0003677">
    <property type="term" value="F:DNA binding"/>
    <property type="evidence" value="ECO:0007669"/>
    <property type="project" value="InterPro"/>
</dbReference>
<reference key="2">
    <citation type="submission" date="2010-11" db="EMBL/GenBank/DDBJ databases">
        <authorList>
            <person name="Lin H."/>
            <person name="Doddapaneni H.V."/>
            <person name="Lou B."/>
            <person name="Civerolo E.L."/>
            <person name="Chen C."/>
            <person name="Duan Y."/>
            <person name="Zhou L."/>
            <person name="Glynn J."/>
        </authorList>
    </citation>
    <scope>NUCLEOTIDE SEQUENCE</scope>
    <source>
        <strain>CLso-ZC1</strain>
    </source>
</reference>
<dbReference type="InterPro" id="IPR011010">
    <property type="entry name" value="DNA_brk_join_enz"/>
</dbReference>
<dbReference type="AlphaFoldDB" id="E4UBA1"/>
<sequence length="78" mass="9004">MAFELCLYTGLRCSDVCRVSRQHFKGNVFSIQTQKVWTIVTVELPEIVIKLLEITPTGKETFIVNREKEKMIAVFGLR</sequence>
<dbReference type="GO" id="GO:0015074">
    <property type="term" value="P:DNA integration"/>
    <property type="evidence" value="ECO:0007669"/>
    <property type="project" value="InterPro"/>
</dbReference>
<accession>E4UBA1</accession>
<dbReference type="Gene3D" id="1.10.443.10">
    <property type="entry name" value="Intergrase catalytic core"/>
    <property type="match status" value="1"/>
</dbReference>
<gene>
    <name evidence="2" type="ordered locus">CKC_04155</name>
</gene>
<dbReference type="GO" id="GO:0006310">
    <property type="term" value="P:DNA recombination"/>
    <property type="evidence" value="ECO:0007669"/>
    <property type="project" value="UniProtKB-KW"/>
</dbReference>
<evidence type="ECO:0000313" key="2">
    <source>
        <dbReference type="EMBL" id="ADR52580.1"/>
    </source>
</evidence>
<reference evidence="2 3" key="3">
    <citation type="journal article" date="2011" name="PLoS ONE">
        <title>The Complete Genome Sequence of 'Candidatus Liberibacter solanacearum', the Bacterium Associated with Potato Zebra Chip Disease.</title>
        <authorList>
            <person name="Lin H."/>
            <person name="Lou B."/>
            <person name="Glynn J.M."/>
            <person name="Doddapaneni H."/>
            <person name="Civerolo E.L."/>
            <person name="Chen C."/>
            <person name="Duan Y."/>
            <person name="Zhou L."/>
            <person name="Vahling C.M."/>
        </authorList>
    </citation>
    <scope>NUCLEOTIDE SEQUENCE [LARGE SCALE GENOMIC DNA]</scope>
    <source>
        <strain evidence="2 3">CLso-ZC1</strain>
    </source>
</reference>
<protein>
    <submittedName>
        <fullName evidence="2">Phage-related integrase/recombinase</fullName>
    </submittedName>
</protein>
<dbReference type="EMBL" id="CP002371">
    <property type="protein sequence ID" value="ADR52580.1"/>
    <property type="molecule type" value="Genomic_DNA"/>
</dbReference>
<dbReference type="SUPFAM" id="SSF56349">
    <property type="entry name" value="DNA breaking-rejoining enzymes"/>
    <property type="match status" value="1"/>
</dbReference>
<name>E4UBA1_LIBSC</name>
<organism evidence="2 3">
    <name type="scientific">Liberibacter solanacearum (strain CLso-ZC1)</name>
    <dbReference type="NCBI Taxonomy" id="658172"/>
    <lineage>
        <taxon>Bacteria</taxon>
        <taxon>Pseudomonadati</taxon>
        <taxon>Pseudomonadota</taxon>
        <taxon>Alphaproteobacteria</taxon>
        <taxon>Hyphomicrobiales</taxon>
        <taxon>Rhizobiaceae</taxon>
        <taxon>Liberibacter</taxon>
    </lineage>
</organism>
<evidence type="ECO:0000256" key="1">
    <source>
        <dbReference type="ARBA" id="ARBA00023172"/>
    </source>
</evidence>
<keyword evidence="1" id="KW-0233">DNA recombination</keyword>
<dbReference type="Proteomes" id="UP000007038">
    <property type="component" value="Chromosome"/>
</dbReference>
<dbReference type="InterPro" id="IPR013762">
    <property type="entry name" value="Integrase-like_cat_sf"/>
</dbReference>
<dbReference type="HOGENOM" id="CLU_2617754_0_0_5"/>
<reference evidence="3" key="1">
    <citation type="submission" date="2010-11" db="EMBL/GenBank/DDBJ databases">
        <title>Complete genome sequence of Candidatus Liberibacter solanacearum CLso-ZC1.</title>
        <authorList>
            <person name="Lin H."/>
            <person name="Doddapaneni H.V."/>
            <person name="Lou B."/>
            <person name="Civerolo E.L."/>
            <person name="Chen C."/>
            <person name="Duan Y."/>
            <person name="Zhou L."/>
            <person name="Glynn J."/>
        </authorList>
    </citation>
    <scope>NUCLEOTIDE SEQUENCE [LARGE SCALE GENOMIC DNA]</scope>
    <source>
        <strain evidence="3">CLso-ZC1</strain>
    </source>
</reference>
<dbReference type="KEGG" id="lso:CKC_04155"/>
<proteinExistence type="predicted"/>
<evidence type="ECO:0000313" key="3">
    <source>
        <dbReference type="Proteomes" id="UP000007038"/>
    </source>
</evidence>